<sequence>MKRNAQHELGLLKSILFDWFHGMEASLLTRPSDIAEQPTLVYNYSHSPITSIAEELVLSQRESTNCEHFTIRTMETINWKFVAFYLFLSGDRIAKDGCNRPKENKDLMSKPEVVSEGQETYEKREKEGNVMVRANNSDIALLSPDTPNIWSCRRDRTALAHRTGGKGTCKKIFTSLSFRAPVSDKEQDQGLRRLGKRKQADSLVTKAQRTSMLGVDIETPGDGSPPAQLTLLSHDSEDLDEFGDEASDTSTQLIKNVLHNQGDARKEKSQPRKIRKMRTLDDIMKSVEIVHDEKNCTSSKNVDASGGDSIQSPDASAQTENPNHACYLSQNSGATEIKRKTTKEAVPNDSEGTCLIQWLKKASKKGGSHRGVQGDEHVNVAVSPSKSSTVKDLDLNLEYSGKEENKQEIIWKKKQNLMPAMEVQKPSSMPKEDSMTHKDHFIMEKLLDKSFHFKPTGIMISEKFQHRKLETQESNHKKFQLKNKKNKRPLFEDRDQQCFKDSWGVQKQSVSKLHREVKKKQRIMKISNQESAEDIPMDIVELLAKKQQERRLSKTKYDSLNTSKSPKTTGAMKDNNVSVDTTEALKGKVSDSTHRCLNQEEPQSNTAHGASTSGRIDGDAECRSRDAHSCSGTKQYHHFDLNQEAPACTSQELQTPSPYIGLSMSGAQLSIVDAPRNHSPQNLSTNGTWMLPFCSTASPQYFFSNAHDRSCQLLHGYSQINSVGHNAGYQPLVNPIKEKCDPSLGRGVWAAKSFAEPGNVYYSNMMGPVDFNKNETISSLNLLKLVQQSACSGETPHFSGYSNDMGYIQAFNAHGREFLGPKVDVRHSYMPLLDEQARNICKPLRPHPRIGVLGPQLQKEITNTSNNITPTLGFGARNPSEVTFHKTSFTATWSNAQTSHKTTEKGKAEAINCQTSLSRYVGSEMIGSTNVSLEDPGCSLENDTIGKAGAFQPLRNSLKMEECVLNRNPADFAMPDEDSEYMIGYEERKKDQPLCESQQPLIHLQIKKGQKMRNLNDLNRSGTRKKSSLSKLSCPQKAK</sequence>
<evidence type="ECO:0000313" key="3">
    <source>
        <dbReference type="Proteomes" id="UP000243459"/>
    </source>
</evidence>
<evidence type="ECO:0000256" key="1">
    <source>
        <dbReference type="SAM" id="MobiDB-lite"/>
    </source>
</evidence>
<feature type="compositionally biased region" description="Polar residues" evidence="1">
    <location>
        <begin position="600"/>
        <end position="614"/>
    </location>
</feature>
<keyword evidence="3" id="KW-1185">Reference proteome</keyword>
<accession>A0A5P1ESS2</accession>
<gene>
    <name evidence="2" type="ORF">A4U43_C05F19230</name>
</gene>
<dbReference type="GO" id="GO:0045892">
    <property type="term" value="P:negative regulation of DNA-templated transcription"/>
    <property type="evidence" value="ECO:0007669"/>
    <property type="project" value="InterPro"/>
</dbReference>
<feature type="region of interest" description="Disordered" evidence="1">
    <location>
        <begin position="550"/>
        <end position="624"/>
    </location>
</feature>
<dbReference type="EMBL" id="CM007385">
    <property type="protein sequence ID" value="ONK69095.1"/>
    <property type="molecule type" value="Genomic_DNA"/>
</dbReference>
<dbReference type="PANTHER" id="PTHR35504:SF1">
    <property type="entry name" value="PROTEIN EMBRYONIC FLOWER 1"/>
    <property type="match status" value="1"/>
</dbReference>
<dbReference type="AlphaFoldDB" id="A0A5P1ESS2"/>
<dbReference type="Proteomes" id="UP000243459">
    <property type="component" value="Chromosome 5"/>
</dbReference>
<dbReference type="GO" id="GO:0009910">
    <property type="term" value="P:negative regulation of flower development"/>
    <property type="evidence" value="ECO:0007669"/>
    <property type="project" value="InterPro"/>
</dbReference>
<feature type="compositionally biased region" description="Basic and acidic residues" evidence="1">
    <location>
        <begin position="583"/>
        <end position="598"/>
    </location>
</feature>
<feature type="region of interest" description="Disordered" evidence="1">
    <location>
        <begin position="291"/>
        <end position="332"/>
    </location>
</feature>
<feature type="region of interest" description="Disordered" evidence="1">
    <location>
        <begin position="184"/>
        <end position="205"/>
    </location>
</feature>
<dbReference type="InterPro" id="IPR034583">
    <property type="entry name" value="EMF1"/>
</dbReference>
<feature type="compositionally biased region" description="Polar residues" evidence="1">
    <location>
        <begin position="558"/>
        <end position="568"/>
    </location>
</feature>
<dbReference type="OMA" id="AEQCNLT"/>
<organism evidence="2 3">
    <name type="scientific">Asparagus officinalis</name>
    <name type="common">Garden asparagus</name>
    <dbReference type="NCBI Taxonomy" id="4686"/>
    <lineage>
        <taxon>Eukaryota</taxon>
        <taxon>Viridiplantae</taxon>
        <taxon>Streptophyta</taxon>
        <taxon>Embryophyta</taxon>
        <taxon>Tracheophyta</taxon>
        <taxon>Spermatophyta</taxon>
        <taxon>Magnoliopsida</taxon>
        <taxon>Liliopsida</taxon>
        <taxon>Asparagales</taxon>
        <taxon>Asparagaceae</taxon>
        <taxon>Asparagoideae</taxon>
        <taxon>Asparagus</taxon>
    </lineage>
</organism>
<feature type="region of interest" description="Disordered" evidence="1">
    <location>
        <begin position="211"/>
        <end position="230"/>
    </location>
</feature>
<protein>
    <submittedName>
        <fullName evidence="2">Uncharacterized protein</fullName>
    </submittedName>
</protein>
<dbReference type="PANTHER" id="PTHR35504">
    <property type="entry name" value="PROTEIN EMBRYONIC FLOWER 1"/>
    <property type="match status" value="1"/>
</dbReference>
<feature type="region of interest" description="Disordered" evidence="1">
    <location>
        <begin position="1006"/>
        <end position="1039"/>
    </location>
</feature>
<dbReference type="GO" id="GO:0048367">
    <property type="term" value="P:shoot system development"/>
    <property type="evidence" value="ECO:0007669"/>
    <property type="project" value="InterPro"/>
</dbReference>
<reference evidence="3" key="1">
    <citation type="journal article" date="2017" name="Nat. Commun.">
        <title>The asparagus genome sheds light on the origin and evolution of a young Y chromosome.</title>
        <authorList>
            <person name="Harkess A."/>
            <person name="Zhou J."/>
            <person name="Xu C."/>
            <person name="Bowers J.E."/>
            <person name="Van der Hulst R."/>
            <person name="Ayyampalayam S."/>
            <person name="Mercati F."/>
            <person name="Riccardi P."/>
            <person name="McKain M.R."/>
            <person name="Kakrana A."/>
            <person name="Tang H."/>
            <person name="Ray J."/>
            <person name="Groenendijk J."/>
            <person name="Arikit S."/>
            <person name="Mathioni S.M."/>
            <person name="Nakano M."/>
            <person name="Shan H."/>
            <person name="Telgmann-Rauber A."/>
            <person name="Kanno A."/>
            <person name="Yue Z."/>
            <person name="Chen H."/>
            <person name="Li W."/>
            <person name="Chen Y."/>
            <person name="Xu X."/>
            <person name="Zhang Y."/>
            <person name="Luo S."/>
            <person name="Chen H."/>
            <person name="Gao J."/>
            <person name="Mao Z."/>
            <person name="Pires J.C."/>
            <person name="Luo M."/>
            <person name="Kudrna D."/>
            <person name="Wing R.A."/>
            <person name="Meyers B.C."/>
            <person name="Yi K."/>
            <person name="Kong H."/>
            <person name="Lavrijsen P."/>
            <person name="Sunseri F."/>
            <person name="Falavigna A."/>
            <person name="Ye Y."/>
            <person name="Leebens-Mack J.H."/>
            <person name="Chen G."/>
        </authorList>
    </citation>
    <scope>NUCLEOTIDE SEQUENCE [LARGE SCALE GENOMIC DNA]</scope>
    <source>
        <strain evidence="3">cv. DH0086</strain>
    </source>
</reference>
<name>A0A5P1ESS2_ASPOF</name>
<feature type="compositionally biased region" description="Polar residues" evidence="1">
    <location>
        <begin position="296"/>
        <end position="332"/>
    </location>
</feature>
<proteinExistence type="predicted"/>
<evidence type="ECO:0000313" key="2">
    <source>
        <dbReference type="EMBL" id="ONK69095.1"/>
    </source>
</evidence>
<dbReference type="Gramene" id="ONK69095">
    <property type="protein sequence ID" value="ONK69095"/>
    <property type="gene ID" value="A4U43_C05F19230"/>
</dbReference>